<comment type="caution">
    <text evidence="3">The sequence shown here is derived from an EMBL/GenBank/DDBJ whole genome shotgun (WGS) entry which is preliminary data.</text>
</comment>
<evidence type="ECO:0000259" key="2">
    <source>
        <dbReference type="Pfam" id="PF21183"/>
    </source>
</evidence>
<dbReference type="InterPro" id="IPR016181">
    <property type="entry name" value="Acyl_CoA_acyltransferase"/>
</dbReference>
<organism evidence="3 4">
    <name type="scientific">Cirrhinus mrigala</name>
    <name type="common">Mrigala</name>
    <dbReference type="NCBI Taxonomy" id="683832"/>
    <lineage>
        <taxon>Eukaryota</taxon>
        <taxon>Metazoa</taxon>
        <taxon>Chordata</taxon>
        <taxon>Craniata</taxon>
        <taxon>Vertebrata</taxon>
        <taxon>Euteleostomi</taxon>
        <taxon>Actinopterygii</taxon>
        <taxon>Neopterygii</taxon>
        <taxon>Teleostei</taxon>
        <taxon>Ostariophysi</taxon>
        <taxon>Cypriniformes</taxon>
        <taxon>Cyprinidae</taxon>
        <taxon>Labeoninae</taxon>
        <taxon>Labeonini</taxon>
        <taxon>Cirrhinus</taxon>
    </lineage>
</organism>
<accession>A0ABD0QBI4</accession>
<evidence type="ECO:0000256" key="1">
    <source>
        <dbReference type="ARBA" id="ARBA00021268"/>
    </source>
</evidence>
<protein>
    <recommendedName>
        <fullName evidence="1">Histone acetyltransferase type B catalytic subunit</fullName>
    </recommendedName>
</protein>
<proteinExistence type="predicted"/>
<feature type="domain" description="Histone acetyltransferase type B catalytic subunit C-terminal" evidence="2">
    <location>
        <begin position="10"/>
        <end position="49"/>
    </location>
</feature>
<dbReference type="InterPro" id="IPR013523">
    <property type="entry name" value="Hist_AcTrfase_HAT1_C"/>
</dbReference>
<name>A0ABD0QBI4_CIRMR</name>
<evidence type="ECO:0000313" key="3">
    <source>
        <dbReference type="EMBL" id="KAL0183615.1"/>
    </source>
</evidence>
<dbReference type="Proteomes" id="UP001529510">
    <property type="component" value="Unassembled WGS sequence"/>
</dbReference>
<dbReference type="AlphaFoldDB" id="A0ABD0QBI4"/>
<dbReference type="InterPro" id="IPR048776">
    <property type="entry name" value="HAT1_C"/>
</dbReference>
<keyword evidence="4" id="KW-1185">Reference proteome</keyword>
<dbReference type="EMBL" id="JAMKFB020000009">
    <property type="protein sequence ID" value="KAL0183615.1"/>
    <property type="molecule type" value="Genomic_DNA"/>
</dbReference>
<evidence type="ECO:0000313" key="4">
    <source>
        <dbReference type="Proteomes" id="UP001529510"/>
    </source>
</evidence>
<feature type="non-terminal residue" evidence="3">
    <location>
        <position position="1"/>
    </location>
</feature>
<gene>
    <name evidence="3" type="ORF">M9458_019311</name>
</gene>
<sequence>DPSENYVKLRDFVLVKLCLTLPSFSSEKLSQGFSEEMVSEAREKLKINKV</sequence>
<dbReference type="Gene3D" id="1.10.10.390">
    <property type="match status" value="1"/>
</dbReference>
<reference evidence="3 4" key="1">
    <citation type="submission" date="2024-05" db="EMBL/GenBank/DDBJ databases">
        <title>Genome sequencing and assembly of Indian major carp, Cirrhinus mrigala (Hamilton, 1822).</title>
        <authorList>
            <person name="Mohindra V."/>
            <person name="Chowdhury L.M."/>
            <person name="Lal K."/>
            <person name="Jena J.K."/>
        </authorList>
    </citation>
    <scope>NUCLEOTIDE SEQUENCE [LARGE SCALE GENOMIC DNA]</scope>
    <source>
        <strain evidence="3">CM1030</strain>
        <tissue evidence="3">Blood</tissue>
    </source>
</reference>
<dbReference type="Pfam" id="PF21183">
    <property type="entry name" value="HAT1_C"/>
    <property type="match status" value="1"/>
</dbReference>
<dbReference type="SUPFAM" id="SSF55729">
    <property type="entry name" value="Acyl-CoA N-acyltransferases (Nat)"/>
    <property type="match status" value="1"/>
</dbReference>